<feature type="signal peptide" evidence="3">
    <location>
        <begin position="1"/>
        <end position="23"/>
    </location>
</feature>
<keyword evidence="2 4" id="KW-0812">Transmembrane</keyword>
<name>I7LVI8_TETTS</name>
<keyword evidence="1" id="KW-0175">Coiled coil</keyword>
<feature type="transmembrane region" description="Helical" evidence="2">
    <location>
        <begin position="829"/>
        <end position="854"/>
    </location>
</feature>
<gene>
    <name evidence="4" type="ORF">TTHERM_00285460</name>
</gene>
<keyword evidence="3" id="KW-0732">Signal</keyword>
<dbReference type="SUPFAM" id="SSF57184">
    <property type="entry name" value="Growth factor receptor domain"/>
    <property type="match status" value="2"/>
</dbReference>
<organism evidence="4 5">
    <name type="scientific">Tetrahymena thermophila (strain SB210)</name>
    <dbReference type="NCBI Taxonomy" id="312017"/>
    <lineage>
        <taxon>Eukaryota</taxon>
        <taxon>Sar</taxon>
        <taxon>Alveolata</taxon>
        <taxon>Ciliophora</taxon>
        <taxon>Intramacronucleata</taxon>
        <taxon>Oligohymenophorea</taxon>
        <taxon>Hymenostomatida</taxon>
        <taxon>Tetrahymenina</taxon>
        <taxon>Tetrahymenidae</taxon>
        <taxon>Tetrahymena</taxon>
    </lineage>
</organism>
<protein>
    <submittedName>
        <fullName evidence="4">Transmembrane protein, putative</fullName>
    </submittedName>
</protein>
<dbReference type="PANTHER" id="PTHR15332">
    <property type="entry name" value="PROPROTEIN CONVERTASE SUBTILISIN_KEXIN TYPE 5-LIKE"/>
    <property type="match status" value="1"/>
</dbReference>
<feature type="transmembrane region" description="Helical" evidence="2">
    <location>
        <begin position="970"/>
        <end position="1002"/>
    </location>
</feature>
<evidence type="ECO:0000256" key="1">
    <source>
        <dbReference type="SAM" id="Coils"/>
    </source>
</evidence>
<dbReference type="CDD" id="cd00064">
    <property type="entry name" value="FU"/>
    <property type="match status" value="1"/>
</dbReference>
<feature type="coiled-coil region" evidence="1">
    <location>
        <begin position="1374"/>
        <end position="1429"/>
    </location>
</feature>
<dbReference type="InterPro" id="IPR006212">
    <property type="entry name" value="Furin_repeat"/>
</dbReference>
<dbReference type="RefSeq" id="XP_001018560.2">
    <property type="nucleotide sequence ID" value="XM_001018560.2"/>
</dbReference>
<feature type="transmembrane region" description="Helical" evidence="2">
    <location>
        <begin position="1057"/>
        <end position="1079"/>
    </location>
</feature>
<feature type="transmembrane region" description="Helical" evidence="2">
    <location>
        <begin position="1014"/>
        <end position="1037"/>
    </location>
</feature>
<evidence type="ECO:0000313" key="5">
    <source>
        <dbReference type="Proteomes" id="UP000009168"/>
    </source>
</evidence>
<dbReference type="PANTHER" id="PTHR15332:SF175">
    <property type="entry name" value="PROPROTEIN CONVERTASE SUBTILISIN_KEXIN TYPE 5-LIKE"/>
    <property type="match status" value="1"/>
</dbReference>
<feature type="chain" id="PRO_5003711822" evidence="3">
    <location>
        <begin position="24"/>
        <end position="1486"/>
    </location>
</feature>
<dbReference type="GeneID" id="7840087"/>
<keyword evidence="5" id="KW-1185">Reference proteome</keyword>
<dbReference type="SMART" id="SM00261">
    <property type="entry name" value="FU"/>
    <property type="match status" value="4"/>
</dbReference>
<dbReference type="InParanoid" id="I7LVI8"/>
<keyword evidence="2" id="KW-0472">Membrane</keyword>
<feature type="transmembrane region" description="Helical" evidence="2">
    <location>
        <begin position="911"/>
        <end position="930"/>
    </location>
</feature>
<feature type="transmembrane region" description="Helical" evidence="2">
    <location>
        <begin position="882"/>
        <end position="904"/>
    </location>
</feature>
<proteinExistence type="predicted"/>
<sequence>MIKTLLQIYFLIYILVLLHKVTAQVDLPLNLQNFIVQNCINDCKTNCQQGQSRMQILGGNQGAVQGVPIITYQQSNIQAFYEAKLTFNIYYIQNQNINSLVVFQNQNNCTKSGQTFQPLGTITQQTDIYQGQTLQYNISNSSQLNLKIFSSPSLQFGIDLQSIKLTVNYCKDPLCSVCDSSSCSQCKDNAQIVSGSCVCQDKYYWDDDLQSCLQCDRKCKKCQFFSDNCTECDGNNRDITQKCACFSYFQEIYDQTNNSFSCKCLDTDNRIQLQGSQQCVCKSTQQTTGYFQLRDQQKCEQCAQYCQVCDTYPSKCSQCSYNRDPNNGCNCLCGFYKQFPTSDSCVLLPKQSRELSNGQCKCKQGFYENNQPDCDNCLQKCVTCVNKNSCQTCQQGRDINNDCQCLIGYYEFTPLAPTCGKCDYKCSECITSANNCTKCRGDRINAPQCQCPIFKFDNNQENCLDCDLTCQTCSGSSPTNCLNCMSDRIFNPSNKSCECKQGLYHVFKQRQCGQCSQECLTCVNNKFYCTSCKFPEDFLFEGNCYCDKNNTSKIRQQDGSCSEPNYLTFQIYSTIDQIKFQNLIIIEFDEDLILDDQIKQKLQQILQIQQTKIYRNLKQTSFEDKTYFQNSDPQFAQFIDNQAGQRNLQQFNAQFIFESITSNSVKFRVVSSESFSDLDLKITLKNTEFAISKSKKRLSNANIAKFWNINLANQYNLNSDQTHTQQQLQTMESINNLTFFGVFQHLYLYFILMPGFQIMAIIQILPIQLPPNLYNVCRMFNLLTFQVNFEWGLLNYNQQNTVYNKAISSQSEDNAIPQNFRRLGFSSNFFNNCLEIIILIIIMITITFILYLLYSHTQDKLSKLFQYKSYITKAFNFSHNVISYYIEATIFFLIIGFWLNAIYVQNNGVNIFGLIFSIAVVIFLGYFFTYQACLIQLKTDMVANRHMSNFLLICFWYQKFFKLFRYVKKVLILSILVIFNFSPISQMVLIMLVFFTFLVLSIVIRPYMYKVDNIILILNDSIQAILSVLLLTITILYEKKINSAFIISQVNINQYIIVGWVAVSFISLFAILNVFYQLYNLKRIFDFIFKDIHKNQFPQKNNQSPDQSILRKTLNQEQLYGIENIQDEIIQQADKNYLEFLKNQRLQKLLDDEKRKYFENVTLQNQKQSLTPDQMRYIKALNRNSIYQNFEINPANQQINNKTNVQVGTQNYVNSSQTDINQIQFQATNFQQPEVRQNYEPQYLIELVTNQNYDQVQNQNINQNFIINPYLKNMRVNQAESPKDQFQTLENEELEDFNYEPIFSQNSASNYQVPLINNLEQQSYQQQQQIQYQLEQNITNQANNQNQNIQQGTQQFIKQNENEKQTEVLQIKPIQNQNEMNIDKINELQKQQQQIIQTLPYKEQNQEINDQAQIQNNNQNHENENINNNLQNEGDYQNQNAYIPQQQPFSHNQLDVIQENFNEQDSNYYSPDQIIQRISEYKKSNN</sequence>
<dbReference type="Proteomes" id="UP000009168">
    <property type="component" value="Unassembled WGS sequence"/>
</dbReference>
<reference evidence="5" key="1">
    <citation type="journal article" date="2006" name="PLoS Biol.">
        <title>Macronuclear genome sequence of the ciliate Tetrahymena thermophila, a model eukaryote.</title>
        <authorList>
            <person name="Eisen J.A."/>
            <person name="Coyne R.S."/>
            <person name="Wu M."/>
            <person name="Wu D."/>
            <person name="Thiagarajan M."/>
            <person name="Wortman J.R."/>
            <person name="Badger J.H."/>
            <person name="Ren Q."/>
            <person name="Amedeo P."/>
            <person name="Jones K.M."/>
            <person name="Tallon L.J."/>
            <person name="Delcher A.L."/>
            <person name="Salzberg S.L."/>
            <person name="Silva J.C."/>
            <person name="Haas B.J."/>
            <person name="Majoros W.H."/>
            <person name="Farzad M."/>
            <person name="Carlton J.M."/>
            <person name="Smith R.K. Jr."/>
            <person name="Garg J."/>
            <person name="Pearlman R.E."/>
            <person name="Karrer K.M."/>
            <person name="Sun L."/>
            <person name="Manning G."/>
            <person name="Elde N.C."/>
            <person name="Turkewitz A.P."/>
            <person name="Asai D.J."/>
            <person name="Wilkes D.E."/>
            <person name="Wang Y."/>
            <person name="Cai H."/>
            <person name="Collins K."/>
            <person name="Stewart B.A."/>
            <person name="Lee S.R."/>
            <person name="Wilamowska K."/>
            <person name="Weinberg Z."/>
            <person name="Ruzzo W.L."/>
            <person name="Wloga D."/>
            <person name="Gaertig J."/>
            <person name="Frankel J."/>
            <person name="Tsao C.-C."/>
            <person name="Gorovsky M.A."/>
            <person name="Keeling P.J."/>
            <person name="Waller R.F."/>
            <person name="Patron N.J."/>
            <person name="Cherry J.M."/>
            <person name="Stover N.A."/>
            <person name="Krieger C.J."/>
            <person name="del Toro C."/>
            <person name="Ryder H.F."/>
            <person name="Williamson S.C."/>
            <person name="Barbeau R.A."/>
            <person name="Hamilton E.P."/>
            <person name="Orias E."/>
        </authorList>
    </citation>
    <scope>NUCLEOTIDE SEQUENCE [LARGE SCALE GENOMIC DNA]</scope>
    <source>
        <strain evidence="5">SB210</strain>
    </source>
</reference>
<accession>I7LVI8</accession>
<dbReference type="EMBL" id="GG662651">
    <property type="protein sequence ID" value="EAR98315.2"/>
    <property type="molecule type" value="Genomic_DNA"/>
</dbReference>
<dbReference type="OrthoDB" id="294903at2759"/>
<dbReference type="InterPro" id="IPR009030">
    <property type="entry name" value="Growth_fac_rcpt_cys_sf"/>
</dbReference>
<evidence type="ECO:0000313" key="4">
    <source>
        <dbReference type="EMBL" id="EAR98315.2"/>
    </source>
</evidence>
<evidence type="ECO:0000256" key="2">
    <source>
        <dbReference type="SAM" id="Phobius"/>
    </source>
</evidence>
<keyword evidence="2" id="KW-1133">Transmembrane helix</keyword>
<dbReference type="KEGG" id="tet:TTHERM_00285460"/>
<dbReference type="Gene3D" id="2.10.220.10">
    <property type="entry name" value="Hormone Receptor, Insulin-like Growth Factor Receptor 1, Chain A, domain 2"/>
    <property type="match status" value="1"/>
</dbReference>
<evidence type="ECO:0000256" key="3">
    <source>
        <dbReference type="SAM" id="SignalP"/>
    </source>
</evidence>